<evidence type="ECO:0000256" key="3">
    <source>
        <dbReference type="ARBA" id="ARBA00023315"/>
    </source>
</evidence>
<comment type="similarity">
    <text evidence="1 4">Belongs to the antibiotic N-acetyltransferase family.</text>
</comment>
<proteinExistence type="inferred from homology"/>
<dbReference type="Proteomes" id="UP000289954">
    <property type="component" value="Unassembled WGS sequence"/>
</dbReference>
<dbReference type="AlphaFoldDB" id="A0A402DU38"/>
<evidence type="ECO:0000256" key="4">
    <source>
        <dbReference type="RuleBase" id="RU365031"/>
    </source>
</evidence>
<dbReference type="GO" id="GO:0046677">
    <property type="term" value="P:response to antibiotic"/>
    <property type="evidence" value="ECO:0007669"/>
    <property type="project" value="UniProtKB-KW"/>
</dbReference>
<reference evidence="6 7" key="1">
    <citation type="submission" date="2019-01" db="EMBL/GenBank/DDBJ databases">
        <title>Draft genome sequence of Cellulomonas takizawaensis strain TKZ-21.</title>
        <authorList>
            <person name="Yamamura H."/>
            <person name="Hayashi T."/>
            <person name="Hamada M."/>
            <person name="Serisawa Y."/>
            <person name="Matsuyama K."/>
            <person name="Nakagawa Y."/>
            <person name="Otoguro M."/>
            <person name="Yanagida F."/>
            <person name="Hayakawa M."/>
        </authorList>
    </citation>
    <scope>NUCLEOTIDE SEQUENCE [LARGE SCALE GENOMIC DNA]</scope>
    <source>
        <strain evidence="6 7">NBRC12680</strain>
    </source>
</reference>
<feature type="compositionally biased region" description="Low complexity" evidence="5">
    <location>
        <begin position="276"/>
        <end position="291"/>
    </location>
</feature>
<keyword evidence="7" id="KW-1185">Reference proteome</keyword>
<organism evidence="6 7">
    <name type="scientific">Cellulomonas biazotea</name>
    <dbReference type="NCBI Taxonomy" id="1709"/>
    <lineage>
        <taxon>Bacteria</taxon>
        <taxon>Bacillati</taxon>
        <taxon>Actinomycetota</taxon>
        <taxon>Actinomycetes</taxon>
        <taxon>Micrococcales</taxon>
        <taxon>Cellulomonadaceae</taxon>
        <taxon>Cellulomonas</taxon>
    </lineage>
</organism>
<dbReference type="InterPro" id="IPR003679">
    <property type="entry name" value="Amioglycoside_AcTrfase"/>
</dbReference>
<dbReference type="RefSeq" id="WP_130782238.1">
    <property type="nucleotide sequence ID" value="NZ_BIMR01000231.1"/>
</dbReference>
<keyword evidence="3 4" id="KW-0012">Acyltransferase</keyword>
<dbReference type="EC" id="2.3.1.-" evidence="4"/>
<gene>
    <name evidence="6" type="ORF">CBZ_26830</name>
</gene>
<name>A0A402DU38_9CELL</name>
<dbReference type="SUPFAM" id="SSF110710">
    <property type="entry name" value="TTHA0583/YokD-like"/>
    <property type="match status" value="1"/>
</dbReference>
<dbReference type="GO" id="GO:0046353">
    <property type="term" value="F:aminoglycoside 3-N-acetyltransferase activity"/>
    <property type="evidence" value="ECO:0007669"/>
    <property type="project" value="UniProtKB-EC"/>
</dbReference>
<evidence type="ECO:0000313" key="7">
    <source>
        <dbReference type="Proteomes" id="UP000289954"/>
    </source>
</evidence>
<evidence type="ECO:0000256" key="5">
    <source>
        <dbReference type="SAM" id="MobiDB-lite"/>
    </source>
</evidence>
<sequence length="297" mass="31194">MTLVLGSDLGRDLRALGVEPGGVLLVHASLSRLGTVVGGEQAVVRALLDVLGDDGTLVMPSQSWQLCDPAYLADPSVPPDRYDDVRAALPVYDPAWTPTRTMGLVVEALRTLPGTLRSAHPHRSFVAHGPRAAQVVARHDLDDPVGEGSPLAALHALDAQVLLLGVGYDKCTALHLAEARCGLPLPTVRNGAPLLVDGRREWVWFDEPVVDDADFEAVGAAFGATGGEVVAPVGDATARLVRVRDLVGFAADHLGRTRRAVAGQERPDVAPAPWVRTAAPRSGGSAAAARRGASDRR</sequence>
<dbReference type="PANTHER" id="PTHR11104:SF0">
    <property type="entry name" value="SPBETA PROPHAGE-DERIVED AMINOGLYCOSIDE N(3')-ACETYLTRANSFERASE-LIKE PROTEIN YOKD"/>
    <property type="match status" value="1"/>
</dbReference>
<accession>A0A402DU38</accession>
<dbReference type="EMBL" id="BIMR01000231">
    <property type="protein sequence ID" value="GCE77627.1"/>
    <property type="molecule type" value="Genomic_DNA"/>
</dbReference>
<feature type="region of interest" description="Disordered" evidence="5">
    <location>
        <begin position="261"/>
        <end position="297"/>
    </location>
</feature>
<comment type="caution">
    <text evidence="6">The sequence shown here is derived from an EMBL/GenBank/DDBJ whole genome shotgun (WGS) entry which is preliminary data.</text>
</comment>
<evidence type="ECO:0000313" key="6">
    <source>
        <dbReference type="EMBL" id="GCE77627.1"/>
    </source>
</evidence>
<dbReference type="OrthoDB" id="7330654at2"/>
<evidence type="ECO:0000256" key="1">
    <source>
        <dbReference type="ARBA" id="ARBA00006383"/>
    </source>
</evidence>
<dbReference type="PANTHER" id="PTHR11104">
    <property type="entry name" value="AMINOGLYCOSIDE N3-ACETYLTRANSFERASE"/>
    <property type="match status" value="1"/>
</dbReference>
<evidence type="ECO:0000256" key="2">
    <source>
        <dbReference type="ARBA" id="ARBA00022679"/>
    </source>
</evidence>
<protein>
    <recommendedName>
        <fullName evidence="4">Aminoglycoside N(3)-acetyltransferase</fullName>
        <ecNumber evidence="4">2.3.1.-</ecNumber>
    </recommendedName>
</protein>
<comment type="catalytic activity">
    <reaction evidence="4">
        <text>a 2-deoxystreptamine antibiotic + acetyl-CoA = an N(3)-acetyl-2-deoxystreptamine antibiotic + CoA + H(+)</text>
        <dbReference type="Rhea" id="RHEA:12665"/>
        <dbReference type="ChEBI" id="CHEBI:15378"/>
        <dbReference type="ChEBI" id="CHEBI:57287"/>
        <dbReference type="ChEBI" id="CHEBI:57288"/>
        <dbReference type="ChEBI" id="CHEBI:57921"/>
        <dbReference type="ChEBI" id="CHEBI:77452"/>
        <dbReference type="EC" id="2.3.1.81"/>
    </reaction>
</comment>
<keyword evidence="4" id="KW-0046">Antibiotic resistance</keyword>
<keyword evidence="2 4" id="KW-0808">Transferase</keyword>
<dbReference type="Pfam" id="PF02522">
    <property type="entry name" value="Antibiotic_NAT"/>
    <property type="match status" value="1"/>
</dbReference>
<dbReference type="InterPro" id="IPR028345">
    <property type="entry name" value="Antibiotic_NAT-like"/>
</dbReference>